<keyword evidence="2" id="KW-1185">Reference proteome</keyword>
<protein>
    <submittedName>
        <fullName evidence="1">Uncharacterized protein</fullName>
    </submittedName>
</protein>
<dbReference type="EMBL" id="BMAW01091989">
    <property type="protein sequence ID" value="GFS52577.1"/>
    <property type="molecule type" value="Genomic_DNA"/>
</dbReference>
<evidence type="ECO:0000313" key="2">
    <source>
        <dbReference type="Proteomes" id="UP000887013"/>
    </source>
</evidence>
<gene>
    <name evidence="1" type="ORF">NPIL_87221</name>
</gene>
<dbReference type="Proteomes" id="UP000887013">
    <property type="component" value="Unassembled WGS sequence"/>
</dbReference>
<evidence type="ECO:0000313" key="1">
    <source>
        <dbReference type="EMBL" id="GFS52577.1"/>
    </source>
</evidence>
<proteinExistence type="predicted"/>
<name>A0A8X6KJ08_NEPPI</name>
<reference evidence="1" key="1">
    <citation type="submission" date="2020-08" db="EMBL/GenBank/DDBJ databases">
        <title>Multicomponent nature underlies the extraordinary mechanical properties of spider dragline silk.</title>
        <authorList>
            <person name="Kono N."/>
            <person name="Nakamura H."/>
            <person name="Mori M."/>
            <person name="Yoshida Y."/>
            <person name="Ohtoshi R."/>
            <person name="Malay A.D."/>
            <person name="Moran D.A.P."/>
            <person name="Tomita M."/>
            <person name="Numata K."/>
            <person name="Arakawa K."/>
        </authorList>
    </citation>
    <scope>NUCLEOTIDE SEQUENCE</scope>
</reference>
<sequence length="98" mass="11599">MKIKNDSAHQVNSYRITLCYENSIYQALKRFWEIEDIPSLTPRLSEEEICEAHFQKTYRVDENSRFIVKLPIFDEEKKIGKFQTTSNFTVFGNGKKIC</sequence>
<dbReference type="AlphaFoldDB" id="A0A8X6KJ08"/>
<comment type="caution">
    <text evidence="1">The sequence shown here is derived from an EMBL/GenBank/DDBJ whole genome shotgun (WGS) entry which is preliminary data.</text>
</comment>
<accession>A0A8X6KJ08</accession>
<dbReference type="OrthoDB" id="8065733at2759"/>
<organism evidence="1 2">
    <name type="scientific">Nephila pilipes</name>
    <name type="common">Giant wood spider</name>
    <name type="synonym">Nephila maculata</name>
    <dbReference type="NCBI Taxonomy" id="299642"/>
    <lineage>
        <taxon>Eukaryota</taxon>
        <taxon>Metazoa</taxon>
        <taxon>Ecdysozoa</taxon>
        <taxon>Arthropoda</taxon>
        <taxon>Chelicerata</taxon>
        <taxon>Arachnida</taxon>
        <taxon>Araneae</taxon>
        <taxon>Araneomorphae</taxon>
        <taxon>Entelegynae</taxon>
        <taxon>Araneoidea</taxon>
        <taxon>Nephilidae</taxon>
        <taxon>Nephila</taxon>
    </lineage>
</organism>